<dbReference type="InterPro" id="IPR057939">
    <property type="entry name" value="TRF2_HOY1_PH"/>
</dbReference>
<evidence type="ECO:0000313" key="2">
    <source>
        <dbReference type="EMBL" id="KAG6518561.1"/>
    </source>
</evidence>
<gene>
    <name evidence="2" type="ORF">ZIOFF_022041</name>
</gene>
<keyword evidence="3" id="KW-1185">Reference proteome</keyword>
<accession>A0A8J5H105</accession>
<proteinExistence type="predicted"/>
<feature type="domain" description="TRF2/HOY1 PH-like" evidence="1">
    <location>
        <begin position="43"/>
        <end position="130"/>
    </location>
</feature>
<protein>
    <recommendedName>
        <fullName evidence="1">TRF2/HOY1 PH-like domain-containing protein</fullName>
    </recommendedName>
</protein>
<dbReference type="PANTHER" id="PTHR33494:SF1">
    <property type="entry name" value="C2H2-TYPE DOMAIN-CONTAINING PROTEIN-RELATED"/>
    <property type="match status" value="1"/>
</dbReference>
<dbReference type="AlphaFoldDB" id="A0A8J5H105"/>
<evidence type="ECO:0000313" key="3">
    <source>
        <dbReference type="Proteomes" id="UP000734854"/>
    </source>
</evidence>
<organism evidence="2 3">
    <name type="scientific">Zingiber officinale</name>
    <name type="common">Ginger</name>
    <name type="synonym">Amomum zingiber</name>
    <dbReference type="NCBI Taxonomy" id="94328"/>
    <lineage>
        <taxon>Eukaryota</taxon>
        <taxon>Viridiplantae</taxon>
        <taxon>Streptophyta</taxon>
        <taxon>Embryophyta</taxon>
        <taxon>Tracheophyta</taxon>
        <taxon>Spermatophyta</taxon>
        <taxon>Magnoliopsida</taxon>
        <taxon>Liliopsida</taxon>
        <taxon>Zingiberales</taxon>
        <taxon>Zingiberaceae</taxon>
        <taxon>Zingiber</taxon>
    </lineage>
</organism>
<dbReference type="Proteomes" id="UP000734854">
    <property type="component" value="Unassembled WGS sequence"/>
</dbReference>
<name>A0A8J5H105_ZINOF</name>
<comment type="caution">
    <text evidence="2">The sequence shown here is derived from an EMBL/GenBank/DDBJ whole genome shotgun (WGS) entry which is preliminary data.</text>
</comment>
<dbReference type="EMBL" id="JACMSC010000006">
    <property type="protein sequence ID" value="KAG6518561.1"/>
    <property type="molecule type" value="Genomic_DNA"/>
</dbReference>
<sequence length="407" mass="46067">MPASPAALTPTACSLSRSHRPLPPPAPAPTACSPSCSSTLLRCDLVAKCYFAKRKLVWEVLEGGLKSKVEFNWSNFTAIKAVFFEGGHGTLDIVLARPPLFFRATDPQPRKHTLWQATRDFTNGQEYIHRYEGDLVAKCYFAKRKLVWEVLEGGLKSKVEFNWSNFTAIKAIFFEGGHGTLDIVLARPPLFFRATDPQPRKHTLWQATRDFTNGQEYIHRYEGDLVAKCYFAKRKLVWEVLEGGLKSKVEFNWSNFTAIKAIFFEGGHGTLDIVLARPPLFFRATDPQPRKHTLWQATRDFTNGQEYIHRRHLLQCPQTLLSKNFEKLIDCDSHLKLLIEELASGNTSLPCDALFDKEITDYIAQFFDNDSQSSAQAGVGSDDEPYSTLEAEVSFLEFLIVPCCDKS</sequence>
<feature type="domain" description="TRF2/HOY1 PH-like" evidence="1">
    <location>
        <begin position="216"/>
        <end position="321"/>
    </location>
</feature>
<evidence type="ECO:0000259" key="1">
    <source>
        <dbReference type="Pfam" id="PF24818"/>
    </source>
</evidence>
<reference evidence="2 3" key="1">
    <citation type="submission" date="2020-08" db="EMBL/GenBank/DDBJ databases">
        <title>Plant Genome Project.</title>
        <authorList>
            <person name="Zhang R.-G."/>
        </authorList>
    </citation>
    <scope>NUCLEOTIDE SEQUENCE [LARGE SCALE GENOMIC DNA]</scope>
    <source>
        <tissue evidence="2">Rhizome</tissue>
    </source>
</reference>
<dbReference type="PANTHER" id="PTHR33494">
    <property type="entry name" value="OS02G0793800 PROTEIN"/>
    <property type="match status" value="1"/>
</dbReference>
<dbReference type="Pfam" id="PF24818">
    <property type="entry name" value="PH_TRF2_HOY1"/>
    <property type="match status" value="2"/>
</dbReference>